<protein>
    <submittedName>
        <fullName evidence="2">OrsajM_p27</fullName>
    </submittedName>
</protein>
<dbReference type="EMBL" id="GBRH01265630">
    <property type="protein sequence ID" value="JAD32265.1"/>
    <property type="molecule type" value="Transcribed_RNA"/>
</dbReference>
<evidence type="ECO:0000313" key="2">
    <source>
        <dbReference type="EMBL" id="JAD32265.1"/>
    </source>
</evidence>
<evidence type="ECO:0000256" key="1">
    <source>
        <dbReference type="SAM" id="MobiDB-lite"/>
    </source>
</evidence>
<proteinExistence type="predicted"/>
<organism evidence="2">
    <name type="scientific">Arundo donax</name>
    <name type="common">Giant reed</name>
    <name type="synonym">Donax arundinaceus</name>
    <dbReference type="NCBI Taxonomy" id="35708"/>
    <lineage>
        <taxon>Eukaryota</taxon>
        <taxon>Viridiplantae</taxon>
        <taxon>Streptophyta</taxon>
        <taxon>Embryophyta</taxon>
        <taxon>Tracheophyta</taxon>
        <taxon>Spermatophyta</taxon>
        <taxon>Magnoliopsida</taxon>
        <taxon>Liliopsida</taxon>
        <taxon>Poales</taxon>
        <taxon>Poaceae</taxon>
        <taxon>PACMAD clade</taxon>
        <taxon>Arundinoideae</taxon>
        <taxon>Arundineae</taxon>
        <taxon>Arundo</taxon>
    </lineage>
</organism>
<reference evidence="2" key="1">
    <citation type="submission" date="2014-09" db="EMBL/GenBank/DDBJ databases">
        <authorList>
            <person name="Magalhaes I.L.F."/>
            <person name="Oliveira U."/>
            <person name="Santos F.R."/>
            <person name="Vidigal T.H.D.A."/>
            <person name="Brescovit A.D."/>
            <person name="Santos A.J."/>
        </authorList>
    </citation>
    <scope>NUCLEOTIDE SEQUENCE</scope>
    <source>
        <tissue evidence="2">Shoot tissue taken approximately 20 cm above the soil surface</tissue>
    </source>
</reference>
<accession>A0A0A8Z684</accession>
<reference evidence="2" key="2">
    <citation type="journal article" date="2015" name="Data Brief">
        <title>Shoot transcriptome of the giant reed, Arundo donax.</title>
        <authorList>
            <person name="Barrero R.A."/>
            <person name="Guerrero F.D."/>
            <person name="Moolhuijzen P."/>
            <person name="Goolsby J.A."/>
            <person name="Tidwell J."/>
            <person name="Bellgard S.E."/>
            <person name="Bellgard M.I."/>
        </authorList>
    </citation>
    <scope>NUCLEOTIDE SEQUENCE</scope>
    <source>
        <tissue evidence="2">Shoot tissue taken approximately 20 cm above the soil surface</tissue>
    </source>
</reference>
<name>A0A0A8Z684_ARUDO</name>
<feature type="region of interest" description="Disordered" evidence="1">
    <location>
        <begin position="13"/>
        <end position="35"/>
    </location>
</feature>
<dbReference type="AlphaFoldDB" id="A0A0A8Z684"/>
<sequence>MLLGIHTIGLSIQDRPGSGGRSEKPVFSGASLAGG</sequence>